<dbReference type="Proteomes" id="UP000001444">
    <property type="component" value="Chromosome"/>
</dbReference>
<dbReference type="KEGG" id="scb:SCAB_29121"/>
<dbReference type="STRING" id="680198.SCAB_29121"/>
<keyword evidence="3" id="KW-1185">Reference proteome</keyword>
<evidence type="ECO:0000259" key="1">
    <source>
        <dbReference type="Pfam" id="PF08007"/>
    </source>
</evidence>
<proteinExistence type="predicted"/>
<protein>
    <recommendedName>
        <fullName evidence="1">JmjC domain-containing protein</fullName>
    </recommendedName>
</protein>
<gene>
    <name evidence="2" type="ordered locus">SCAB_29121</name>
</gene>
<evidence type="ECO:0000313" key="2">
    <source>
        <dbReference type="EMBL" id="CBG70014.1"/>
    </source>
</evidence>
<sequence length="156" mass="17465">MPLPLKGERSEAQTVALVDDAEFHREVSNDAIEAAYQERRRTRVYEGMDARSDGWYSVTALQLARLARCRVACSMYESSSGDRNIGAHVDQWLGAIVQMRGAKSWTLWPSADGEPQQIITRTGDVLLIPRDIKHEVTTPDYSVHLVFAFMTGQPIG</sequence>
<dbReference type="EMBL" id="FN554889">
    <property type="protein sequence ID" value="CBG70014.1"/>
    <property type="molecule type" value="Genomic_DNA"/>
</dbReference>
<dbReference type="eggNOG" id="ENOG50328X2">
    <property type="taxonomic scope" value="Bacteria"/>
</dbReference>
<dbReference type="InterPro" id="IPR003347">
    <property type="entry name" value="JmjC_dom"/>
</dbReference>
<evidence type="ECO:0000313" key="3">
    <source>
        <dbReference type="Proteomes" id="UP000001444"/>
    </source>
</evidence>
<accession>C9Z8I6</accession>
<dbReference type="SUPFAM" id="SSF51197">
    <property type="entry name" value="Clavaminate synthase-like"/>
    <property type="match status" value="1"/>
</dbReference>
<dbReference type="Gene3D" id="2.60.120.650">
    <property type="entry name" value="Cupin"/>
    <property type="match status" value="1"/>
</dbReference>
<name>C9Z8I6_STRSW</name>
<organism evidence="2 3">
    <name type="scientific">Streptomyces scabiei (strain 87.22)</name>
    <dbReference type="NCBI Taxonomy" id="680198"/>
    <lineage>
        <taxon>Bacteria</taxon>
        <taxon>Bacillati</taxon>
        <taxon>Actinomycetota</taxon>
        <taxon>Actinomycetes</taxon>
        <taxon>Kitasatosporales</taxon>
        <taxon>Streptomycetaceae</taxon>
        <taxon>Streptomyces</taxon>
    </lineage>
</organism>
<dbReference type="AlphaFoldDB" id="C9Z8I6"/>
<dbReference type="Pfam" id="PF08007">
    <property type="entry name" value="JmjC_2"/>
    <property type="match status" value="1"/>
</dbReference>
<feature type="domain" description="JmjC" evidence="1">
    <location>
        <begin position="66"/>
        <end position="111"/>
    </location>
</feature>
<reference evidence="2 3" key="1">
    <citation type="journal article" date="2010" name="Mol. Plant Microbe Interact.">
        <title>Streptomyces scabies 87-22 contains a coronafacic acid-like biosynthetic cluster that contributes to plant-microbe interactions.</title>
        <authorList>
            <person name="Bignell D.R."/>
            <person name="Seipke R.F."/>
            <person name="Huguet-Tapia J.C."/>
            <person name="Chambers A.H."/>
            <person name="Parry R.J."/>
            <person name="Loria R."/>
        </authorList>
    </citation>
    <scope>NUCLEOTIDE SEQUENCE [LARGE SCALE GENOMIC DNA]</scope>
    <source>
        <strain evidence="2 3">87.22</strain>
    </source>
</reference>
<dbReference type="HOGENOM" id="CLU_1685640_0_0_11"/>